<name>A0A2S4VIX0_9BASI</name>
<evidence type="ECO:0000256" key="1">
    <source>
        <dbReference type="SAM" id="MobiDB-lite"/>
    </source>
</evidence>
<sequence>CINQQSSGGLKWNHLVRHTKSTNGKIDGLTKWFESSMLNVVIPRDLHRIWNLRAIKLKSLKAGMVIFKLCWLHFDKLSRSTDYCPLIFDEPLTRMDVNQFKLLLKVICNTSTCTADFICTMPATCVERIPEDPESHYMMINIIFIRISQTLWEYYDSLLDTWNSLFLISVANSMDSPVCKWSWRELAAGEDLFKDESSDDKSGWQDRWELANQ</sequence>
<dbReference type="VEuPathDB" id="FungiDB:PSTT_04524"/>
<evidence type="ECO:0000313" key="2">
    <source>
        <dbReference type="EMBL" id="POW09491.1"/>
    </source>
</evidence>
<proteinExistence type="predicted"/>
<dbReference type="Proteomes" id="UP000238274">
    <property type="component" value="Unassembled WGS sequence"/>
</dbReference>
<dbReference type="EMBL" id="PKSM01000127">
    <property type="protein sequence ID" value="POW09491.1"/>
    <property type="molecule type" value="Genomic_DNA"/>
</dbReference>
<reference evidence="3" key="2">
    <citation type="journal article" date="2018" name="BMC Genomics">
        <title>Genomic insights into host adaptation between the wheat stripe rust pathogen (Puccinia striiformis f. sp. tritici) and the barley stripe rust pathogen (Puccinia striiformis f. sp. hordei).</title>
        <authorList>
            <person name="Xia C."/>
            <person name="Wang M."/>
            <person name="Yin C."/>
            <person name="Cornejo O.E."/>
            <person name="Hulbert S.H."/>
            <person name="Chen X."/>
        </authorList>
    </citation>
    <scope>NUCLEOTIDE SEQUENCE [LARGE SCALE GENOMIC DNA]</scope>
    <source>
        <strain evidence="3">93TX-2</strain>
    </source>
</reference>
<dbReference type="AlphaFoldDB" id="A0A2S4VIX0"/>
<protein>
    <submittedName>
        <fullName evidence="2">Uncharacterized protein</fullName>
    </submittedName>
</protein>
<organism evidence="2 3">
    <name type="scientific">Puccinia striiformis</name>
    <dbReference type="NCBI Taxonomy" id="27350"/>
    <lineage>
        <taxon>Eukaryota</taxon>
        <taxon>Fungi</taxon>
        <taxon>Dikarya</taxon>
        <taxon>Basidiomycota</taxon>
        <taxon>Pucciniomycotina</taxon>
        <taxon>Pucciniomycetes</taxon>
        <taxon>Pucciniales</taxon>
        <taxon>Pucciniaceae</taxon>
        <taxon>Puccinia</taxon>
    </lineage>
</organism>
<reference evidence="2 3" key="1">
    <citation type="submission" date="2017-12" db="EMBL/GenBank/DDBJ databases">
        <title>Gene loss provides genomic basis for host adaptation in cereal stripe rust fungi.</title>
        <authorList>
            <person name="Xia C."/>
        </authorList>
    </citation>
    <scope>NUCLEOTIDE SEQUENCE [LARGE SCALE GENOMIC DNA]</scope>
    <source>
        <strain evidence="2 3">93TX-2</strain>
    </source>
</reference>
<feature type="non-terminal residue" evidence="2">
    <location>
        <position position="1"/>
    </location>
</feature>
<evidence type="ECO:0000313" key="3">
    <source>
        <dbReference type="Proteomes" id="UP000238274"/>
    </source>
</evidence>
<feature type="region of interest" description="Disordered" evidence="1">
    <location>
        <begin position="194"/>
        <end position="213"/>
    </location>
</feature>
<reference evidence="3" key="3">
    <citation type="journal article" date="2018" name="Mol. Plant Microbe Interact.">
        <title>Genome sequence resources for the wheat stripe rust pathogen (Puccinia striiformis f. sp. tritici) and the barley stripe rust pathogen (Puccinia striiformis f. sp. hordei).</title>
        <authorList>
            <person name="Xia C."/>
            <person name="Wang M."/>
            <person name="Yin C."/>
            <person name="Cornejo O.E."/>
            <person name="Hulbert S.H."/>
            <person name="Chen X."/>
        </authorList>
    </citation>
    <scope>NUCLEOTIDE SEQUENCE [LARGE SCALE GENOMIC DNA]</scope>
    <source>
        <strain evidence="3">93TX-2</strain>
    </source>
</reference>
<gene>
    <name evidence="2" type="ORF">PSHT_09097</name>
</gene>
<keyword evidence="3" id="KW-1185">Reference proteome</keyword>
<comment type="caution">
    <text evidence="2">The sequence shown here is derived from an EMBL/GenBank/DDBJ whole genome shotgun (WGS) entry which is preliminary data.</text>
</comment>
<dbReference type="VEuPathDB" id="FungiDB:PSHT_09097"/>
<accession>A0A2S4VIX0</accession>